<dbReference type="RefSeq" id="WP_249864776.1">
    <property type="nucleotide sequence ID" value="NZ_CP027059.1"/>
</dbReference>
<evidence type="ECO:0000259" key="8">
    <source>
        <dbReference type="Pfam" id="PF05504"/>
    </source>
</evidence>
<keyword evidence="6" id="KW-0564">Palmitate</keyword>
<keyword evidence="5" id="KW-0472">Membrane</keyword>
<evidence type="ECO:0000256" key="3">
    <source>
        <dbReference type="ARBA" id="ARBA00022544"/>
    </source>
</evidence>
<dbReference type="PROSITE" id="PS51257">
    <property type="entry name" value="PROKAR_LIPOPROTEIN"/>
    <property type="match status" value="1"/>
</dbReference>
<evidence type="ECO:0000256" key="2">
    <source>
        <dbReference type="ARBA" id="ARBA00007886"/>
    </source>
</evidence>
<dbReference type="PANTHER" id="PTHR35789:SF1">
    <property type="entry name" value="SPORE GERMINATION PROTEIN B3"/>
    <property type="match status" value="1"/>
</dbReference>
<dbReference type="InterPro" id="IPR057336">
    <property type="entry name" value="GerAC_N"/>
</dbReference>
<dbReference type="InterPro" id="IPR038501">
    <property type="entry name" value="Spore_GerAC_C_sf"/>
</dbReference>
<evidence type="ECO:0000256" key="6">
    <source>
        <dbReference type="ARBA" id="ARBA00023139"/>
    </source>
</evidence>
<dbReference type="Pfam" id="PF05504">
    <property type="entry name" value="Spore_GerAC"/>
    <property type="match status" value="1"/>
</dbReference>
<feature type="domain" description="Spore germination protein N-terminal" evidence="9">
    <location>
        <begin position="25"/>
        <end position="197"/>
    </location>
</feature>
<gene>
    <name evidence="10" type="primary">gerBC_6</name>
    <name evidence="10" type="ORF">SK3146_01820</name>
</gene>
<dbReference type="InterPro" id="IPR008844">
    <property type="entry name" value="Spore_GerAC-like"/>
</dbReference>
<comment type="subcellular location">
    <subcellularLocation>
        <location evidence="1">Membrane</location>
        <topology evidence="1">Lipid-anchor</topology>
    </subcellularLocation>
</comment>
<dbReference type="EMBL" id="CP027059">
    <property type="protein sequence ID" value="UQZ82661.1"/>
    <property type="molecule type" value="Genomic_DNA"/>
</dbReference>
<feature type="domain" description="Spore germination GerAC-like C-terminal" evidence="8">
    <location>
        <begin position="218"/>
        <end position="370"/>
    </location>
</feature>
<comment type="similarity">
    <text evidence="2">Belongs to the GerABKC lipoprotein family.</text>
</comment>
<evidence type="ECO:0000259" key="9">
    <source>
        <dbReference type="Pfam" id="PF25198"/>
    </source>
</evidence>
<dbReference type="Gene3D" id="3.30.300.210">
    <property type="entry name" value="Nutrient germinant receptor protein C, domain 3"/>
    <property type="match status" value="1"/>
</dbReference>
<keyword evidence="3" id="KW-0309">Germination</keyword>
<keyword evidence="7" id="KW-0449">Lipoprotein</keyword>
<keyword evidence="11" id="KW-1185">Reference proteome</keyword>
<dbReference type="Pfam" id="PF25198">
    <property type="entry name" value="Spore_GerAC_N"/>
    <property type="match status" value="1"/>
</dbReference>
<evidence type="ECO:0000256" key="1">
    <source>
        <dbReference type="ARBA" id="ARBA00004635"/>
    </source>
</evidence>
<dbReference type="Proteomes" id="UP001057134">
    <property type="component" value="Chromosome"/>
</dbReference>
<evidence type="ECO:0000313" key="10">
    <source>
        <dbReference type="EMBL" id="UQZ82661.1"/>
    </source>
</evidence>
<evidence type="ECO:0000256" key="4">
    <source>
        <dbReference type="ARBA" id="ARBA00022729"/>
    </source>
</evidence>
<evidence type="ECO:0000256" key="7">
    <source>
        <dbReference type="ARBA" id="ARBA00023288"/>
    </source>
</evidence>
<accession>A0ABY4RLA1</accession>
<reference evidence="10" key="2">
    <citation type="journal article" date="2021" name="J Anim Sci Technol">
        <title>Complete genome sequence of Paenibacillus konkukensis sp. nov. SK3146 as a potential probiotic strain.</title>
        <authorList>
            <person name="Jung H.I."/>
            <person name="Park S."/>
            <person name="Niu K.M."/>
            <person name="Lee S.W."/>
            <person name="Kothari D."/>
            <person name="Yi K.J."/>
            <person name="Kim S.K."/>
        </authorList>
    </citation>
    <scope>NUCLEOTIDE SEQUENCE</scope>
    <source>
        <strain evidence="10">SK3146</strain>
    </source>
</reference>
<dbReference type="InterPro" id="IPR046953">
    <property type="entry name" value="Spore_GerAC-like_C"/>
</dbReference>
<organism evidence="10 11">
    <name type="scientific">Paenibacillus konkukensis</name>
    <dbReference type="NCBI Taxonomy" id="2020716"/>
    <lineage>
        <taxon>Bacteria</taxon>
        <taxon>Bacillati</taxon>
        <taxon>Bacillota</taxon>
        <taxon>Bacilli</taxon>
        <taxon>Bacillales</taxon>
        <taxon>Paenibacillaceae</taxon>
        <taxon>Paenibacillus</taxon>
    </lineage>
</organism>
<dbReference type="NCBIfam" id="TIGR02887">
    <property type="entry name" value="spore_ger_x_C"/>
    <property type="match status" value="1"/>
</dbReference>
<name>A0ABY4RLA1_9BACL</name>
<reference evidence="10" key="1">
    <citation type="submission" date="2018-02" db="EMBL/GenBank/DDBJ databases">
        <authorList>
            <person name="Kim S.-K."/>
            <person name="Jung H.-I."/>
            <person name="Lee S.-W."/>
        </authorList>
    </citation>
    <scope>NUCLEOTIDE SEQUENCE</scope>
    <source>
        <strain evidence="10">SK3146</strain>
    </source>
</reference>
<evidence type="ECO:0000256" key="5">
    <source>
        <dbReference type="ARBA" id="ARBA00023136"/>
    </source>
</evidence>
<protein>
    <submittedName>
        <fullName evidence="10">Spore germination protein B3</fullName>
    </submittedName>
</protein>
<sequence length="379" mass="43404">MSLYIKLPLVFALIACLLTGCWDIKGIQDLNYLASMGFDYKDNEYIVYSQMIDFSTVAKIETGKPTQPVPVWVGIAKGKTVISAINNLYQTTQMRLFFGQVNSIVVGENILRRGVEDVREAVGRYYELRYTPWLFATKEPIDKLFAITPFFNLSPLMSLLHQPVENYKQRSIILPITVRDFASNYMEPNKAILLPSLALADGDWKEGEKPKSLLELDGVFVYQDREYKGWLEKNDVLGLRWMEPKMNRSPALIQSDGKPLATLSLEQPKVAIIPSYEEGKMLYDVKVKLRGNVSEVIQQVSEEELEQKAAQLVKHQIKRTFEEGLKLTADVLGFEHVLYRKNNKLWSMLRDQDRLDLHPSSLRNITITVDLDHSGKLKL</sequence>
<proteinExistence type="inferred from homology"/>
<evidence type="ECO:0000313" key="11">
    <source>
        <dbReference type="Proteomes" id="UP001057134"/>
    </source>
</evidence>
<dbReference type="PANTHER" id="PTHR35789">
    <property type="entry name" value="SPORE GERMINATION PROTEIN B3"/>
    <property type="match status" value="1"/>
</dbReference>
<keyword evidence="4" id="KW-0732">Signal</keyword>